<gene>
    <name evidence="1" type="ORF">AKJ62_03715</name>
</gene>
<name>A0A133U4L6_9EURY</name>
<dbReference type="Proteomes" id="UP000070589">
    <property type="component" value="Unassembled WGS sequence"/>
</dbReference>
<evidence type="ECO:0000313" key="2">
    <source>
        <dbReference type="Proteomes" id="UP000070589"/>
    </source>
</evidence>
<dbReference type="AlphaFoldDB" id="A0A133U4L6"/>
<accession>A0A133U4L6</accession>
<reference evidence="1 2" key="1">
    <citation type="journal article" date="2016" name="Sci. Rep.">
        <title>Metabolic traits of an uncultured archaeal lineage -MSBL1- from brine pools of the Red Sea.</title>
        <authorList>
            <person name="Mwirichia R."/>
            <person name="Alam I."/>
            <person name="Rashid M."/>
            <person name="Vinu M."/>
            <person name="Ba-Alawi W."/>
            <person name="Anthony Kamau A."/>
            <person name="Kamanda Ngugi D."/>
            <person name="Goker M."/>
            <person name="Klenk H.P."/>
            <person name="Bajic V."/>
            <person name="Stingl U."/>
        </authorList>
    </citation>
    <scope>NUCLEOTIDE SEQUENCE [LARGE SCALE GENOMIC DNA]</scope>
    <source>
        <strain evidence="1">SCGC-AAA259D14</strain>
    </source>
</reference>
<protein>
    <submittedName>
        <fullName evidence="1">Uncharacterized protein</fullName>
    </submittedName>
</protein>
<keyword evidence="2" id="KW-1185">Reference proteome</keyword>
<sequence>MVLAGSDFDFGSPHNFGGDGLDVVFNPASNVVHLLDENGKTLCGRETDNWDDVPIPRFVAKCENCRRVAKARQDEDLGGD</sequence>
<organism evidence="1 2">
    <name type="scientific">candidate division MSBL1 archaeon SCGC-AAA259D14</name>
    <dbReference type="NCBI Taxonomy" id="1698261"/>
    <lineage>
        <taxon>Archaea</taxon>
        <taxon>Methanobacteriati</taxon>
        <taxon>Methanobacteriota</taxon>
        <taxon>candidate division MSBL1</taxon>
    </lineage>
</organism>
<comment type="caution">
    <text evidence="1">The sequence shown here is derived from an EMBL/GenBank/DDBJ whole genome shotgun (WGS) entry which is preliminary data.</text>
</comment>
<evidence type="ECO:0000313" key="1">
    <source>
        <dbReference type="EMBL" id="KXA89130.1"/>
    </source>
</evidence>
<proteinExistence type="predicted"/>
<dbReference type="EMBL" id="LHXL01000054">
    <property type="protein sequence ID" value="KXA89130.1"/>
    <property type="molecule type" value="Genomic_DNA"/>
</dbReference>